<feature type="coiled-coil region" evidence="1">
    <location>
        <begin position="1"/>
        <end position="28"/>
    </location>
</feature>
<proteinExistence type="predicted"/>
<evidence type="ECO:0000259" key="2">
    <source>
        <dbReference type="Pfam" id="PF02627"/>
    </source>
</evidence>
<protein>
    <submittedName>
        <fullName evidence="3">Alkylhydroperoxidase domain protein</fullName>
    </submittedName>
</protein>
<dbReference type="Gene3D" id="1.20.1290.10">
    <property type="entry name" value="AhpD-like"/>
    <property type="match status" value="2"/>
</dbReference>
<evidence type="ECO:0000256" key="1">
    <source>
        <dbReference type="SAM" id="Coils"/>
    </source>
</evidence>
<dbReference type="InterPro" id="IPR003779">
    <property type="entry name" value="CMD-like"/>
</dbReference>
<dbReference type="InterPro" id="IPR029032">
    <property type="entry name" value="AhpD-like"/>
</dbReference>
<dbReference type="NCBIfam" id="TIGR04029">
    <property type="entry name" value="CMD_Avi_7170"/>
    <property type="match status" value="1"/>
</dbReference>
<dbReference type="Pfam" id="PF02627">
    <property type="entry name" value="CMD"/>
    <property type="match status" value="1"/>
</dbReference>
<dbReference type="NCBIfam" id="TIGR00778">
    <property type="entry name" value="ahpD_dom"/>
    <property type="match status" value="1"/>
</dbReference>
<evidence type="ECO:0000313" key="4">
    <source>
        <dbReference type="Proteomes" id="UP001174347"/>
    </source>
</evidence>
<reference evidence="3" key="1">
    <citation type="submission" date="2023-07" db="EMBL/GenBank/DDBJ databases">
        <title>Insights into the diversity of cutaneous corynebacteria.</title>
        <authorList>
            <person name="Bruggemann H."/>
            <person name="Poehlein A."/>
        </authorList>
    </citation>
    <scope>NUCLEOTIDE SEQUENCE</scope>
    <source>
        <strain evidence="3">P7_F1</strain>
    </source>
</reference>
<dbReference type="InterPro" id="IPR023982">
    <property type="entry name" value="CHP04029_CMD-like"/>
</dbReference>
<comment type="caution">
    <text evidence="3">The sequence shown here is derived from an EMBL/GenBank/DDBJ whole genome shotgun (WGS) entry which is preliminary data.</text>
</comment>
<dbReference type="SUPFAM" id="SSF69118">
    <property type="entry name" value="AhpD-like"/>
    <property type="match status" value="2"/>
</dbReference>
<keyword evidence="4" id="KW-1185">Reference proteome</keyword>
<name>A0ABT8Q2I9_9CORY</name>
<dbReference type="NCBIfam" id="TIGR01926">
    <property type="entry name" value="peroxid_rel"/>
    <property type="match status" value="1"/>
</dbReference>
<gene>
    <name evidence="3" type="ORF">Q0N36_02845</name>
</gene>
<organism evidence="3 4">
    <name type="scientific">Corynebacterium kefirresidentii</name>
    <dbReference type="NCBI Taxonomy" id="1979527"/>
    <lineage>
        <taxon>Bacteria</taxon>
        <taxon>Bacillati</taxon>
        <taxon>Actinomycetota</taxon>
        <taxon>Actinomycetes</taxon>
        <taxon>Mycobacteriales</taxon>
        <taxon>Corynebacteriaceae</taxon>
        <taxon>Corynebacterium</taxon>
    </lineage>
</organism>
<dbReference type="InterPro" id="IPR023923">
    <property type="entry name" value="AhpD_Avi7169"/>
</dbReference>
<accession>A0ABT8Q2I9</accession>
<dbReference type="PANTHER" id="PTHR35446:SF2">
    <property type="entry name" value="CARBOXYMUCONOLACTONE DECARBOXYLASE-LIKE DOMAIN-CONTAINING PROTEIN"/>
    <property type="match status" value="1"/>
</dbReference>
<evidence type="ECO:0000313" key="3">
    <source>
        <dbReference type="EMBL" id="MDN8619521.1"/>
    </source>
</evidence>
<dbReference type="NCBIfam" id="TIGR04030">
    <property type="entry name" value="perox_Avi_7169"/>
    <property type="match status" value="1"/>
</dbReference>
<dbReference type="InterPro" id="IPR010195">
    <property type="entry name" value="Uncharacterised_peroxidase-rel"/>
</dbReference>
<dbReference type="EMBL" id="JAUKFM010000002">
    <property type="protein sequence ID" value="MDN8619521.1"/>
    <property type="molecule type" value="Genomic_DNA"/>
</dbReference>
<keyword evidence="1" id="KW-0175">Coiled coil</keyword>
<dbReference type="Proteomes" id="UP001174347">
    <property type="component" value="Unassembled WGS sequence"/>
</dbReference>
<sequence>MTDIINELSHASAEVQQLRRARQEAQDNAQLSFNALLEPAEPGEFTYAERYAVAAFSAAVYQAGEAADFYFDLLGDEADVDLVAAVRAASQRGVSTGPYYQGDFLIFGETAAEAALGKRLAAAFDWAHLLAFHPKDASPQAIGHLDAAGWSATDIVSLSQLVAFLAFQLRVVHGLRVLSGEEGAARPAAERAAGVADPGWQVTANTLQPDTVLPDHFVNHSLGWKPWVEALAKEDFTAAHTDALIKPERIDSEYFRLLARDPAALKARTLTDLDIFYNTEGGLSRADRELAATVASRYNGCEYCASVHQARCVQEGGDRDIVDRLLDTGIDADLGSKEWDLIRRAAVALTETPFAFDAQLCTDLRNAGFDDQSILDLIYASSFFNWANRLMLTLGQPDVPKRFRQ</sequence>
<dbReference type="RefSeq" id="WP_301732131.1">
    <property type="nucleotide sequence ID" value="NZ_CP175775.1"/>
</dbReference>
<dbReference type="InterPro" id="IPR004675">
    <property type="entry name" value="AhpD_core"/>
</dbReference>
<feature type="domain" description="Carboxymuconolactone decarboxylase-like" evidence="2">
    <location>
        <begin position="262"/>
        <end position="343"/>
    </location>
</feature>
<dbReference type="PANTHER" id="PTHR35446">
    <property type="entry name" value="SI:CH211-175M2.5"/>
    <property type="match status" value="1"/>
</dbReference>